<dbReference type="SUPFAM" id="SSF159709">
    <property type="entry name" value="PhnH-like"/>
    <property type="match status" value="1"/>
</dbReference>
<comment type="caution">
    <text evidence="1">The sequence shown here is derived from an EMBL/GenBank/DDBJ whole genome shotgun (WGS) entry which is preliminary data.</text>
</comment>
<name>A0ABR9YW53_9PROT</name>
<sequence length="190" mass="20642">MTVMFPGLRDSHEAQRTFRALLNALAHPGRPQTLPRPERMPEGYPASIIGLLSLLDATVTVGFPTVLADLEQWLVFHTGTSVAPIQRADFIYVPQGYDRPPLASLRQGALDAPETSATLMLEIPSFSAGNALELTGPGIQAREIIRPVLDCGLLSEWQRQSGLFPRGVDIFLLCGTDVIGLPRSTAIREA</sequence>
<organism evidence="1 2">
    <name type="scientific">Gluconobacter cadivus</name>
    <dbReference type="NCBI Taxonomy" id="2728101"/>
    <lineage>
        <taxon>Bacteria</taxon>
        <taxon>Pseudomonadati</taxon>
        <taxon>Pseudomonadota</taxon>
        <taxon>Alphaproteobacteria</taxon>
        <taxon>Acetobacterales</taxon>
        <taxon>Acetobacteraceae</taxon>
        <taxon>Gluconobacter</taxon>
    </lineage>
</organism>
<protein>
    <submittedName>
        <fullName evidence="1">Phosphonate C-P lyase system protein PhnH</fullName>
    </submittedName>
</protein>
<dbReference type="Gene3D" id="3.40.50.11310">
    <property type="entry name" value="Bacterial phosphonate metabolism protein PhnH"/>
    <property type="match status" value="1"/>
</dbReference>
<evidence type="ECO:0000313" key="1">
    <source>
        <dbReference type="EMBL" id="MBF0888762.1"/>
    </source>
</evidence>
<dbReference type="Proteomes" id="UP000662701">
    <property type="component" value="Unassembled WGS sequence"/>
</dbReference>
<keyword evidence="2" id="KW-1185">Reference proteome</keyword>
<dbReference type="RefSeq" id="WP_194262562.1">
    <property type="nucleotide sequence ID" value="NZ_JABCQH010000006.1"/>
</dbReference>
<dbReference type="EMBL" id="JABCQH010000006">
    <property type="protein sequence ID" value="MBF0888762.1"/>
    <property type="molecule type" value="Genomic_DNA"/>
</dbReference>
<dbReference type="InterPro" id="IPR038058">
    <property type="entry name" value="PhnH-like_sp"/>
</dbReference>
<evidence type="ECO:0000313" key="2">
    <source>
        <dbReference type="Proteomes" id="UP000662701"/>
    </source>
</evidence>
<dbReference type="GO" id="GO:0016829">
    <property type="term" value="F:lyase activity"/>
    <property type="evidence" value="ECO:0007669"/>
    <property type="project" value="UniProtKB-KW"/>
</dbReference>
<proteinExistence type="predicted"/>
<dbReference type="PIRSF" id="PIRSF020680">
    <property type="entry name" value="PhnH"/>
    <property type="match status" value="1"/>
</dbReference>
<dbReference type="InterPro" id="IPR008772">
    <property type="entry name" value="Phosphonate_metab_PhnH"/>
</dbReference>
<accession>A0ABR9YW53</accession>
<keyword evidence="1" id="KW-0456">Lyase</keyword>
<dbReference type="NCBIfam" id="TIGR03292">
    <property type="entry name" value="PhnH_redo"/>
    <property type="match status" value="1"/>
</dbReference>
<reference evidence="1 2" key="2">
    <citation type="submission" date="2020-11" db="EMBL/GenBank/DDBJ databases">
        <title>Description of novel Gluconobacter species.</title>
        <authorList>
            <person name="Cleenwerck I."/>
            <person name="Cnockaert M."/>
            <person name="Borremans W."/>
            <person name="Wieme A.D."/>
            <person name="De Vuyst L."/>
            <person name="Vandamme P."/>
        </authorList>
    </citation>
    <scope>NUCLEOTIDE SEQUENCE [LARGE SCALE GENOMIC DNA]</scope>
    <source>
        <strain evidence="1 2">LMG 1745</strain>
    </source>
</reference>
<dbReference type="Pfam" id="PF05845">
    <property type="entry name" value="PhnH"/>
    <property type="match status" value="1"/>
</dbReference>
<reference evidence="2" key="1">
    <citation type="submission" date="2020-04" db="EMBL/GenBank/DDBJ databases">
        <title>Description of novel Gluconacetobacter.</title>
        <authorList>
            <person name="Sombolestani A."/>
        </authorList>
    </citation>
    <scope>NUCLEOTIDE SEQUENCE [LARGE SCALE GENOMIC DNA]</scope>
    <source>
        <strain evidence="2">LMG 1745</strain>
    </source>
</reference>
<gene>
    <name evidence="1" type="primary">phnH</name>
    <name evidence="1" type="ORF">HKD19_09405</name>
</gene>